<dbReference type="RefSeq" id="WP_331848374.1">
    <property type="nucleotide sequence ID" value="NZ_JAZHPZ010000012.1"/>
</dbReference>
<keyword evidence="2" id="KW-1185">Reference proteome</keyword>
<dbReference type="EMBL" id="JAZHPZ010000012">
    <property type="protein sequence ID" value="MEF2968163.1"/>
    <property type="molecule type" value="Genomic_DNA"/>
</dbReference>
<protein>
    <submittedName>
        <fullName evidence="1">Uncharacterized protein</fullName>
    </submittedName>
</protein>
<sequence length="109" mass="12075">MNHDALLRRPSSFNVQSESDDGGLVLYNSYTGVIALFSPEERNQVLEWLKAGTPAPDPAPPLYAGLVEHGFLVHESTDELRRALYYCYGYFPLSSTSSGSSMVEVDFLI</sequence>
<gene>
    <name evidence="1" type="ORF">V3851_20230</name>
</gene>
<comment type="caution">
    <text evidence="1">The sequence shown here is derived from an EMBL/GenBank/DDBJ whole genome shotgun (WGS) entry which is preliminary data.</text>
</comment>
<organism evidence="1 2">
    <name type="scientific">Paenibacillus haidiansis</name>
    <dbReference type="NCBI Taxonomy" id="1574488"/>
    <lineage>
        <taxon>Bacteria</taxon>
        <taxon>Bacillati</taxon>
        <taxon>Bacillota</taxon>
        <taxon>Bacilli</taxon>
        <taxon>Bacillales</taxon>
        <taxon>Paenibacillaceae</taxon>
        <taxon>Paenibacillus</taxon>
    </lineage>
</organism>
<evidence type="ECO:0000313" key="2">
    <source>
        <dbReference type="Proteomes" id="UP001306950"/>
    </source>
</evidence>
<reference evidence="1 2" key="1">
    <citation type="submission" date="2024-02" db="EMBL/GenBank/DDBJ databases">
        <title>A nitrogen-fixing paenibacillus bacterium.</title>
        <authorList>
            <person name="Zhang W.L."/>
            <person name="Chen S.F."/>
        </authorList>
    </citation>
    <scope>NUCLEOTIDE SEQUENCE [LARGE SCALE GENOMIC DNA]</scope>
    <source>
        <strain evidence="1 2">M1</strain>
    </source>
</reference>
<accession>A0ABU7VY03</accession>
<name>A0ABU7VY03_9BACL</name>
<evidence type="ECO:0000313" key="1">
    <source>
        <dbReference type="EMBL" id="MEF2968163.1"/>
    </source>
</evidence>
<proteinExistence type="predicted"/>
<dbReference type="Proteomes" id="UP001306950">
    <property type="component" value="Unassembled WGS sequence"/>
</dbReference>